<dbReference type="EMBL" id="MU154557">
    <property type="protein sequence ID" value="KAF9495911.1"/>
    <property type="molecule type" value="Genomic_DNA"/>
</dbReference>
<proteinExistence type="predicted"/>
<comment type="caution">
    <text evidence="1">The sequence shown here is derived from an EMBL/GenBank/DDBJ whole genome shotgun (WGS) entry which is preliminary data.</text>
</comment>
<organism evidence="1 2">
    <name type="scientific">Pleurotus eryngii</name>
    <name type="common">Boletus of the steppes</name>
    <dbReference type="NCBI Taxonomy" id="5323"/>
    <lineage>
        <taxon>Eukaryota</taxon>
        <taxon>Fungi</taxon>
        <taxon>Dikarya</taxon>
        <taxon>Basidiomycota</taxon>
        <taxon>Agaricomycotina</taxon>
        <taxon>Agaricomycetes</taxon>
        <taxon>Agaricomycetidae</taxon>
        <taxon>Agaricales</taxon>
        <taxon>Pleurotineae</taxon>
        <taxon>Pleurotaceae</taxon>
        <taxon>Pleurotus</taxon>
    </lineage>
</organism>
<dbReference type="AlphaFoldDB" id="A0A9P5ZYB6"/>
<dbReference type="OrthoDB" id="5979581at2759"/>
<dbReference type="SUPFAM" id="SSF56112">
    <property type="entry name" value="Protein kinase-like (PK-like)"/>
    <property type="match status" value="1"/>
</dbReference>
<evidence type="ECO:0000313" key="2">
    <source>
        <dbReference type="Proteomes" id="UP000807025"/>
    </source>
</evidence>
<gene>
    <name evidence="1" type="ORF">BDN71DRAFT_1430595</name>
</gene>
<dbReference type="Gene3D" id="1.10.510.10">
    <property type="entry name" value="Transferase(Phosphotransferase) domain 1"/>
    <property type="match status" value="1"/>
</dbReference>
<keyword evidence="2" id="KW-1185">Reference proteome</keyword>
<sequence>MAIFHGEMKTICLQEFMMEGHGSAGTHCCFIIPLHGGDVKALLQSHDNTLLLLPLAKCIILHLLYGIASAHGRHVVHTNLKVDNILFTTAATTEEIDRWIKEDPPCRKLLEMSSDGIVQSAVSQPLKLLSEKKALWATYILSNFRYVITPSQPSSFEHLKYSLVGNGTNQWIYGLSTNEIYGLSEMGNLLYQMIVKTGESFCMAQLKTWPLAIKYFHPENCCLQSNPLIFDYGIKYNIGQLKIMLNFVNEIVAMDLLFHVSPYYHHFDQT</sequence>
<reference evidence="1" key="1">
    <citation type="submission" date="2020-11" db="EMBL/GenBank/DDBJ databases">
        <authorList>
            <consortium name="DOE Joint Genome Institute"/>
            <person name="Ahrendt S."/>
            <person name="Riley R."/>
            <person name="Andreopoulos W."/>
            <person name="Labutti K."/>
            <person name="Pangilinan J."/>
            <person name="Ruiz-Duenas F.J."/>
            <person name="Barrasa J.M."/>
            <person name="Sanchez-Garcia M."/>
            <person name="Camarero S."/>
            <person name="Miyauchi S."/>
            <person name="Serrano A."/>
            <person name="Linde D."/>
            <person name="Babiker R."/>
            <person name="Drula E."/>
            <person name="Ayuso-Fernandez I."/>
            <person name="Pacheco R."/>
            <person name="Padilla G."/>
            <person name="Ferreira P."/>
            <person name="Barriuso J."/>
            <person name="Kellner H."/>
            <person name="Castanera R."/>
            <person name="Alfaro M."/>
            <person name="Ramirez L."/>
            <person name="Pisabarro A.G."/>
            <person name="Kuo A."/>
            <person name="Tritt A."/>
            <person name="Lipzen A."/>
            <person name="He G."/>
            <person name="Yan M."/>
            <person name="Ng V."/>
            <person name="Cullen D."/>
            <person name="Martin F."/>
            <person name="Rosso M.-N."/>
            <person name="Henrissat B."/>
            <person name="Hibbett D."/>
            <person name="Martinez A.T."/>
            <person name="Grigoriev I.V."/>
        </authorList>
    </citation>
    <scope>NUCLEOTIDE SEQUENCE</scope>
    <source>
        <strain evidence="1">ATCC 90797</strain>
    </source>
</reference>
<evidence type="ECO:0008006" key="3">
    <source>
        <dbReference type="Google" id="ProtNLM"/>
    </source>
</evidence>
<evidence type="ECO:0000313" key="1">
    <source>
        <dbReference type="EMBL" id="KAF9495911.1"/>
    </source>
</evidence>
<name>A0A9P5ZYB6_PLEER</name>
<dbReference type="InterPro" id="IPR011009">
    <property type="entry name" value="Kinase-like_dom_sf"/>
</dbReference>
<dbReference type="Gene3D" id="3.30.200.20">
    <property type="entry name" value="Phosphorylase Kinase, domain 1"/>
    <property type="match status" value="1"/>
</dbReference>
<accession>A0A9P5ZYB6</accession>
<dbReference type="Proteomes" id="UP000807025">
    <property type="component" value="Unassembled WGS sequence"/>
</dbReference>
<protein>
    <recommendedName>
        <fullName evidence="3">Protein kinase domain-containing protein</fullName>
    </recommendedName>
</protein>